<name>A0A146KCK9_9EUKA</name>
<gene>
    <name evidence="6" type="ORF">TPC1_12823</name>
</gene>
<dbReference type="PROSITE" id="PS00028">
    <property type="entry name" value="ZINC_FINGER_C2H2_1"/>
    <property type="match status" value="1"/>
</dbReference>
<keyword evidence="1" id="KW-0479">Metal-binding</keyword>
<dbReference type="Gene3D" id="3.30.160.60">
    <property type="entry name" value="Classic Zinc Finger"/>
    <property type="match status" value="1"/>
</dbReference>
<evidence type="ECO:0000259" key="5">
    <source>
        <dbReference type="PROSITE" id="PS50157"/>
    </source>
</evidence>
<evidence type="ECO:0000256" key="2">
    <source>
        <dbReference type="ARBA" id="ARBA00022771"/>
    </source>
</evidence>
<dbReference type="EMBL" id="GDID01002103">
    <property type="protein sequence ID" value="JAP94503.1"/>
    <property type="molecule type" value="Transcribed_RNA"/>
</dbReference>
<reference evidence="6" key="1">
    <citation type="submission" date="2015-07" db="EMBL/GenBank/DDBJ databases">
        <title>Adaptation to a free-living lifestyle via gene acquisitions in the diplomonad Trepomonas sp. PC1.</title>
        <authorList>
            <person name="Xu F."/>
            <person name="Jerlstrom-Hultqvist J."/>
            <person name="Kolisko M."/>
            <person name="Simpson A.G.B."/>
            <person name="Roger A.J."/>
            <person name="Svard S.G."/>
            <person name="Andersson J.O."/>
        </authorList>
    </citation>
    <scope>NUCLEOTIDE SEQUENCE</scope>
    <source>
        <strain evidence="6">PC1</strain>
    </source>
</reference>
<dbReference type="GO" id="GO:0008270">
    <property type="term" value="F:zinc ion binding"/>
    <property type="evidence" value="ECO:0007669"/>
    <property type="project" value="UniProtKB-KW"/>
</dbReference>
<dbReference type="SUPFAM" id="SSF57667">
    <property type="entry name" value="beta-beta-alpha zinc fingers"/>
    <property type="match status" value="1"/>
</dbReference>
<keyword evidence="3" id="KW-0862">Zinc</keyword>
<evidence type="ECO:0000256" key="3">
    <source>
        <dbReference type="ARBA" id="ARBA00022833"/>
    </source>
</evidence>
<feature type="domain" description="C2H2-type" evidence="5">
    <location>
        <begin position="106"/>
        <end position="135"/>
    </location>
</feature>
<protein>
    <submittedName>
        <fullName evidence="6">Zinc finger domain-containing protein</fullName>
    </submittedName>
</protein>
<keyword evidence="2 4" id="KW-0863">Zinc-finger</keyword>
<dbReference type="PROSITE" id="PS50157">
    <property type="entry name" value="ZINC_FINGER_C2H2_2"/>
    <property type="match status" value="1"/>
</dbReference>
<evidence type="ECO:0000256" key="1">
    <source>
        <dbReference type="ARBA" id="ARBA00022723"/>
    </source>
</evidence>
<dbReference type="AlphaFoldDB" id="A0A146KCK9"/>
<accession>A0A146KCK9</accession>
<dbReference type="InterPro" id="IPR036236">
    <property type="entry name" value="Znf_C2H2_sf"/>
</dbReference>
<proteinExistence type="predicted"/>
<evidence type="ECO:0000256" key="4">
    <source>
        <dbReference type="PROSITE-ProRule" id="PRU00042"/>
    </source>
</evidence>
<evidence type="ECO:0000313" key="6">
    <source>
        <dbReference type="EMBL" id="JAP94503.1"/>
    </source>
</evidence>
<dbReference type="SMART" id="SM00355">
    <property type="entry name" value="ZnF_C2H2"/>
    <property type="match status" value="2"/>
</dbReference>
<organism evidence="6">
    <name type="scientific">Trepomonas sp. PC1</name>
    <dbReference type="NCBI Taxonomy" id="1076344"/>
    <lineage>
        <taxon>Eukaryota</taxon>
        <taxon>Metamonada</taxon>
        <taxon>Diplomonadida</taxon>
        <taxon>Hexamitidae</taxon>
        <taxon>Hexamitinae</taxon>
        <taxon>Trepomonas</taxon>
    </lineage>
</organism>
<sequence length="154" mass="17846">MTFESSESLSSVIHRPVQINKDYKFVSVSIPVPCTICKQKFSCRQEQVDHYHSDEHIRKLHSKCQLQISDIWKKQETVLNDAVINVDLECSKNELSNVSHISEIEFRCETCSQAFKTEGGLIQHLHSKKHRRQANEEQPIVQIVNSQNIEETIE</sequence>
<dbReference type="InterPro" id="IPR022755">
    <property type="entry name" value="Znf_C2H2_jaz"/>
</dbReference>
<dbReference type="Pfam" id="PF12171">
    <property type="entry name" value="zf-C2H2_jaz"/>
    <property type="match status" value="1"/>
</dbReference>
<dbReference type="InterPro" id="IPR013087">
    <property type="entry name" value="Znf_C2H2_type"/>
</dbReference>